<evidence type="ECO:0000256" key="14">
    <source>
        <dbReference type="HAMAP-Rule" id="MF_00047"/>
    </source>
</evidence>
<protein>
    <recommendedName>
        <fullName evidence="5 14">D-alanine--D-alanine ligase</fullName>
        <ecNumber evidence="5 14">6.3.2.4</ecNumber>
    </recommendedName>
    <alternativeName>
        <fullName evidence="14">D-Ala-D-Ala ligase</fullName>
    </alternativeName>
    <alternativeName>
        <fullName evidence="14">D-alanylalanine synthetase</fullName>
    </alternativeName>
</protein>
<dbReference type="PIRSF" id="PIRSF039102">
    <property type="entry name" value="Ddl/VanB"/>
    <property type="match status" value="1"/>
</dbReference>
<comment type="caution">
    <text evidence="19">The sequence shown here is derived from an EMBL/GenBank/DDBJ whole genome shotgun (WGS) entry which is preliminary data.</text>
</comment>
<evidence type="ECO:0000313" key="19">
    <source>
        <dbReference type="EMBL" id="OAN44461.1"/>
    </source>
</evidence>
<dbReference type="OrthoDB" id="9813261at2"/>
<dbReference type="PROSITE" id="PS50975">
    <property type="entry name" value="ATP_GRASP"/>
    <property type="match status" value="1"/>
</dbReference>
<gene>
    <name evidence="14" type="primary">ddl</name>
    <name evidence="19" type="ORF">A6A05_04645</name>
</gene>
<feature type="domain" description="ATP-grasp" evidence="18">
    <location>
        <begin position="104"/>
        <end position="300"/>
    </location>
</feature>
<dbReference type="PANTHER" id="PTHR23132">
    <property type="entry name" value="D-ALANINE--D-ALANINE LIGASE"/>
    <property type="match status" value="1"/>
</dbReference>
<evidence type="ECO:0000259" key="18">
    <source>
        <dbReference type="PROSITE" id="PS50975"/>
    </source>
</evidence>
<evidence type="ECO:0000313" key="20">
    <source>
        <dbReference type="Proteomes" id="UP000078543"/>
    </source>
</evidence>
<dbReference type="GO" id="GO:0009252">
    <property type="term" value="P:peptidoglycan biosynthetic process"/>
    <property type="evidence" value="ECO:0007669"/>
    <property type="project" value="UniProtKB-UniRule"/>
</dbReference>
<keyword evidence="6 14" id="KW-0963">Cytoplasm</keyword>
<keyword evidence="12 14" id="KW-0961">Cell wall biogenesis/degradation</keyword>
<dbReference type="InterPro" id="IPR011127">
    <property type="entry name" value="Dala_Dala_lig_N"/>
</dbReference>
<accession>A0A178M6S6</accession>
<keyword evidence="11 14" id="KW-0573">Peptidoglycan synthesis</keyword>
<dbReference type="PANTHER" id="PTHR23132:SF23">
    <property type="entry name" value="D-ALANINE--D-ALANINE LIGASE B"/>
    <property type="match status" value="1"/>
</dbReference>
<evidence type="ECO:0000256" key="7">
    <source>
        <dbReference type="ARBA" id="ARBA00022598"/>
    </source>
</evidence>
<feature type="binding site" evidence="16">
    <location>
        <position position="267"/>
    </location>
    <ligand>
        <name>Mg(2+)</name>
        <dbReference type="ChEBI" id="CHEBI:18420"/>
        <label>2</label>
    </ligand>
</feature>
<dbReference type="InterPro" id="IPR000291">
    <property type="entry name" value="D-Ala_lig_Van_CS"/>
</dbReference>
<sequence length="306" mass="32738">MSRRVTVLMGGVSAEREVSLRSGAAAAEALRQAGFAVTTIDAGREPAKLITDIAATRPDVVFNALHGRFGEDGCVQGVLDLMGVPYTHSGLLASAAAMDKAFARNLFAQAGIPVAEGRVVRKGEVHGDPMARPYVVKPLNEGSSVGVYILRDGDNRDPLKDWPFEASQVLVEAFIPGRELTVAVMGDRALGALEITSARGFYDYDAKYAPGGSRHIMPAPIPEEDYADACALALKAHLVLGCRGVSRTDLRYDDTHPHEAPKLYVLEVNTQPGMTATSLVPEIAAHVGISFPELVRWMVENAACDE</sequence>
<proteinExistence type="inferred from homology"/>
<dbReference type="GO" id="GO:0071555">
    <property type="term" value="P:cell wall organization"/>
    <property type="evidence" value="ECO:0007669"/>
    <property type="project" value="UniProtKB-KW"/>
</dbReference>
<dbReference type="GO" id="GO:0005737">
    <property type="term" value="C:cytoplasm"/>
    <property type="evidence" value="ECO:0007669"/>
    <property type="project" value="UniProtKB-SubCell"/>
</dbReference>
<dbReference type="UniPathway" id="UPA00219"/>
<keyword evidence="16" id="KW-0479">Metal-binding</keyword>
<dbReference type="Gene3D" id="3.40.50.20">
    <property type="match status" value="1"/>
</dbReference>
<dbReference type="InterPro" id="IPR016185">
    <property type="entry name" value="PreATP-grasp_dom_sf"/>
</dbReference>
<dbReference type="Gene3D" id="3.30.1490.20">
    <property type="entry name" value="ATP-grasp fold, A domain"/>
    <property type="match status" value="1"/>
</dbReference>
<organism evidence="19 20">
    <name type="scientific">Magnetospirillum moscoviense</name>
    <dbReference type="NCBI Taxonomy" id="1437059"/>
    <lineage>
        <taxon>Bacteria</taxon>
        <taxon>Pseudomonadati</taxon>
        <taxon>Pseudomonadota</taxon>
        <taxon>Alphaproteobacteria</taxon>
        <taxon>Rhodospirillales</taxon>
        <taxon>Rhodospirillaceae</taxon>
        <taxon>Magnetospirillum</taxon>
    </lineage>
</organism>
<evidence type="ECO:0000256" key="5">
    <source>
        <dbReference type="ARBA" id="ARBA00012216"/>
    </source>
</evidence>
<comment type="cofactor">
    <cofactor evidence="16">
        <name>Mg(2+)</name>
        <dbReference type="ChEBI" id="CHEBI:18420"/>
    </cofactor>
    <cofactor evidence="16">
        <name>Mn(2+)</name>
        <dbReference type="ChEBI" id="CHEBI:29035"/>
    </cofactor>
    <text evidence="16">Binds 2 magnesium or manganese ions per subunit.</text>
</comment>
<evidence type="ECO:0000256" key="12">
    <source>
        <dbReference type="ARBA" id="ARBA00023316"/>
    </source>
</evidence>
<comment type="similarity">
    <text evidence="4 14">Belongs to the D-alanine--D-alanine ligase family.</text>
</comment>
<keyword evidence="16" id="KW-0460">Magnesium</keyword>
<evidence type="ECO:0000256" key="13">
    <source>
        <dbReference type="ARBA" id="ARBA00047614"/>
    </source>
</evidence>
<comment type="catalytic activity">
    <reaction evidence="13 14">
        <text>2 D-alanine + ATP = D-alanyl-D-alanine + ADP + phosphate + H(+)</text>
        <dbReference type="Rhea" id="RHEA:11224"/>
        <dbReference type="ChEBI" id="CHEBI:15378"/>
        <dbReference type="ChEBI" id="CHEBI:30616"/>
        <dbReference type="ChEBI" id="CHEBI:43474"/>
        <dbReference type="ChEBI" id="CHEBI:57416"/>
        <dbReference type="ChEBI" id="CHEBI:57822"/>
        <dbReference type="ChEBI" id="CHEBI:456216"/>
        <dbReference type="EC" id="6.3.2.4"/>
    </reaction>
</comment>
<keyword evidence="9 17" id="KW-0067">ATP-binding</keyword>
<evidence type="ECO:0000256" key="11">
    <source>
        <dbReference type="ARBA" id="ARBA00022984"/>
    </source>
</evidence>
<evidence type="ECO:0000256" key="3">
    <source>
        <dbReference type="ARBA" id="ARBA00004496"/>
    </source>
</evidence>
<keyword evidence="20" id="KW-1185">Reference proteome</keyword>
<comment type="pathway">
    <text evidence="14">Cell wall biogenesis; peptidoglycan biosynthesis.</text>
</comment>
<evidence type="ECO:0000256" key="17">
    <source>
        <dbReference type="PROSITE-ProRule" id="PRU00409"/>
    </source>
</evidence>
<dbReference type="STRING" id="1437059.A6A05_04645"/>
<dbReference type="Proteomes" id="UP000078543">
    <property type="component" value="Unassembled WGS sequence"/>
</dbReference>
<dbReference type="InterPro" id="IPR013815">
    <property type="entry name" value="ATP_grasp_subdomain_1"/>
</dbReference>
<evidence type="ECO:0000256" key="8">
    <source>
        <dbReference type="ARBA" id="ARBA00022741"/>
    </source>
</evidence>
<evidence type="ECO:0000256" key="15">
    <source>
        <dbReference type="PIRSR" id="PIRSR039102-1"/>
    </source>
</evidence>
<dbReference type="EC" id="6.3.2.4" evidence="5 14"/>
<feature type="binding site" evidence="16">
    <location>
        <position position="249"/>
    </location>
    <ligand>
        <name>Mg(2+)</name>
        <dbReference type="ChEBI" id="CHEBI:18420"/>
        <label>1</label>
    </ligand>
</feature>
<feature type="binding site" evidence="16">
    <location>
        <position position="269"/>
    </location>
    <ligand>
        <name>Mg(2+)</name>
        <dbReference type="ChEBI" id="CHEBI:18420"/>
        <label>2</label>
    </ligand>
</feature>
<feature type="active site" evidence="15">
    <location>
        <position position="278"/>
    </location>
</feature>
<keyword evidence="16" id="KW-0464">Manganese</keyword>
<comment type="function">
    <text evidence="2 14">Cell wall formation.</text>
</comment>
<keyword evidence="7 14" id="KW-0436">Ligase</keyword>
<name>A0A178M6S6_9PROT</name>
<keyword evidence="10 14" id="KW-0133">Cell shape</keyword>
<dbReference type="NCBIfam" id="NF002378">
    <property type="entry name" value="PRK01372.1"/>
    <property type="match status" value="1"/>
</dbReference>
<dbReference type="AlphaFoldDB" id="A0A178M6S6"/>
<evidence type="ECO:0000256" key="10">
    <source>
        <dbReference type="ARBA" id="ARBA00022960"/>
    </source>
</evidence>
<dbReference type="SUPFAM" id="SSF52440">
    <property type="entry name" value="PreATP-grasp domain"/>
    <property type="match status" value="1"/>
</dbReference>
<dbReference type="PROSITE" id="PS00843">
    <property type="entry name" value="DALA_DALA_LIGASE_1"/>
    <property type="match status" value="1"/>
</dbReference>
<comment type="subcellular location">
    <subcellularLocation>
        <location evidence="3 14">Cytoplasm</location>
    </subcellularLocation>
</comment>
<evidence type="ECO:0000256" key="2">
    <source>
        <dbReference type="ARBA" id="ARBA00003921"/>
    </source>
</evidence>
<evidence type="ECO:0000256" key="9">
    <source>
        <dbReference type="ARBA" id="ARBA00022840"/>
    </source>
</evidence>
<reference evidence="19 20" key="1">
    <citation type="submission" date="2016-04" db="EMBL/GenBank/DDBJ databases">
        <title>Draft genome sequence of freshwater magnetotactic bacteria Magnetospirillum marisnigri SP-1 and Magnetospirillum moscoviense BB-1.</title>
        <authorList>
            <person name="Koziaeva V."/>
            <person name="Dziuba M.V."/>
            <person name="Ivanov T.M."/>
            <person name="Kuznetsov B."/>
            <person name="Grouzdev D.S."/>
        </authorList>
    </citation>
    <scope>NUCLEOTIDE SEQUENCE [LARGE SCALE GENOMIC DNA]</scope>
    <source>
        <strain evidence="19 20">BB-1</strain>
    </source>
</reference>
<keyword evidence="8 17" id="KW-0547">Nucleotide-binding</keyword>
<dbReference type="EMBL" id="LWQU01000196">
    <property type="protein sequence ID" value="OAN44461.1"/>
    <property type="molecule type" value="Genomic_DNA"/>
</dbReference>
<dbReference type="GO" id="GO:0008716">
    <property type="term" value="F:D-alanine-D-alanine ligase activity"/>
    <property type="evidence" value="ECO:0007669"/>
    <property type="project" value="UniProtKB-UniRule"/>
</dbReference>
<feature type="active site" evidence="15">
    <location>
        <position position="143"/>
    </location>
</feature>
<dbReference type="GO" id="GO:0005524">
    <property type="term" value="F:ATP binding"/>
    <property type="evidence" value="ECO:0007669"/>
    <property type="project" value="UniProtKB-UniRule"/>
</dbReference>
<dbReference type="GO" id="GO:0046872">
    <property type="term" value="F:metal ion binding"/>
    <property type="evidence" value="ECO:0007669"/>
    <property type="project" value="UniProtKB-KW"/>
</dbReference>
<dbReference type="Pfam" id="PF01820">
    <property type="entry name" value="Dala_Dala_lig_N"/>
    <property type="match status" value="1"/>
</dbReference>
<dbReference type="InterPro" id="IPR011761">
    <property type="entry name" value="ATP-grasp"/>
</dbReference>
<dbReference type="NCBIfam" id="TIGR01205">
    <property type="entry name" value="D_ala_D_alaTIGR"/>
    <property type="match status" value="1"/>
</dbReference>
<dbReference type="RefSeq" id="WP_068504465.1">
    <property type="nucleotide sequence ID" value="NZ_LWQU01000196.1"/>
</dbReference>
<evidence type="ECO:0000256" key="6">
    <source>
        <dbReference type="ARBA" id="ARBA00022490"/>
    </source>
</evidence>
<feature type="active site" evidence="15">
    <location>
        <position position="15"/>
    </location>
</feature>
<evidence type="ECO:0000256" key="1">
    <source>
        <dbReference type="ARBA" id="ARBA00001936"/>
    </source>
</evidence>
<evidence type="ECO:0000256" key="4">
    <source>
        <dbReference type="ARBA" id="ARBA00010871"/>
    </source>
</evidence>
<evidence type="ECO:0000256" key="16">
    <source>
        <dbReference type="PIRSR" id="PIRSR039102-3"/>
    </source>
</evidence>
<dbReference type="GO" id="GO:0008360">
    <property type="term" value="P:regulation of cell shape"/>
    <property type="evidence" value="ECO:0007669"/>
    <property type="project" value="UniProtKB-KW"/>
</dbReference>
<dbReference type="Pfam" id="PF07478">
    <property type="entry name" value="Dala_Dala_lig_C"/>
    <property type="match status" value="1"/>
</dbReference>
<feature type="binding site" evidence="16">
    <location>
        <position position="267"/>
    </location>
    <ligand>
        <name>Mg(2+)</name>
        <dbReference type="ChEBI" id="CHEBI:18420"/>
        <label>1</label>
    </ligand>
</feature>
<dbReference type="Gene3D" id="3.30.470.20">
    <property type="entry name" value="ATP-grasp fold, B domain"/>
    <property type="match status" value="1"/>
</dbReference>
<dbReference type="HAMAP" id="MF_00047">
    <property type="entry name" value="Dala_Dala_lig"/>
    <property type="match status" value="1"/>
</dbReference>
<dbReference type="SUPFAM" id="SSF56059">
    <property type="entry name" value="Glutathione synthetase ATP-binding domain-like"/>
    <property type="match status" value="1"/>
</dbReference>
<dbReference type="InterPro" id="IPR005905">
    <property type="entry name" value="D_ala_D_ala"/>
</dbReference>
<comment type="cofactor">
    <cofactor evidence="1">
        <name>Mn(2+)</name>
        <dbReference type="ChEBI" id="CHEBI:29035"/>
    </cofactor>
</comment>
<dbReference type="InterPro" id="IPR011095">
    <property type="entry name" value="Dala_Dala_lig_C"/>
</dbReference>